<feature type="transmembrane region" description="Helical" evidence="7">
    <location>
        <begin position="98"/>
        <end position="121"/>
    </location>
</feature>
<sequence>MATFILRRFISSLFVLLCVASLTFVLSISQKGGPFEKERMTEQAKAAKEAQYGLDGSKSEQLGRYLKRLIFEGDLYVSLRYQNLTVAEILGQKLPNSLLVGGTAFLIASVGGVLVGFVAAMKKDSLWDVGGMFFALGAISVPTFITGPLMIAVLGIWLGWLPIGGVGTWQQLVMPSICLSLPFLAYVARLTRNSLLDVLSQNYMRTAKAKGLDEVRVLAKHGLKVAILPVVTYLGPMAAYVLTGSFVIESVFNISGVGMVFVNAIQNADCFLLTGAVIVYSALIVFFNFLVDVIYMFLDKRIQLHG</sequence>
<evidence type="ECO:0000256" key="2">
    <source>
        <dbReference type="ARBA" id="ARBA00022448"/>
    </source>
</evidence>
<dbReference type="GO" id="GO:0055085">
    <property type="term" value="P:transmembrane transport"/>
    <property type="evidence" value="ECO:0007669"/>
    <property type="project" value="InterPro"/>
</dbReference>
<dbReference type="SUPFAM" id="SSF161098">
    <property type="entry name" value="MetI-like"/>
    <property type="match status" value="1"/>
</dbReference>
<evidence type="ECO:0000256" key="7">
    <source>
        <dbReference type="RuleBase" id="RU363032"/>
    </source>
</evidence>
<dbReference type="CDD" id="cd06261">
    <property type="entry name" value="TM_PBP2"/>
    <property type="match status" value="1"/>
</dbReference>
<keyword evidence="5 7" id="KW-1133">Transmembrane helix</keyword>
<comment type="similarity">
    <text evidence="7">Belongs to the binding-protein-dependent transport system permease family.</text>
</comment>
<evidence type="ECO:0000256" key="3">
    <source>
        <dbReference type="ARBA" id="ARBA00022475"/>
    </source>
</evidence>
<dbReference type="GO" id="GO:0005886">
    <property type="term" value="C:plasma membrane"/>
    <property type="evidence" value="ECO:0007669"/>
    <property type="project" value="UniProtKB-SubCell"/>
</dbReference>
<proteinExistence type="inferred from homology"/>
<evidence type="ECO:0000256" key="5">
    <source>
        <dbReference type="ARBA" id="ARBA00022989"/>
    </source>
</evidence>
<dbReference type="EMBL" id="VAUV01000002">
    <property type="protein sequence ID" value="TLD72409.1"/>
    <property type="molecule type" value="Genomic_DNA"/>
</dbReference>
<name>A0A5R8KL61_9BACT</name>
<organism evidence="9 10">
    <name type="scientific">Phragmitibacter flavus</name>
    <dbReference type="NCBI Taxonomy" id="2576071"/>
    <lineage>
        <taxon>Bacteria</taxon>
        <taxon>Pseudomonadati</taxon>
        <taxon>Verrucomicrobiota</taxon>
        <taxon>Verrucomicrobiia</taxon>
        <taxon>Verrucomicrobiales</taxon>
        <taxon>Verrucomicrobiaceae</taxon>
        <taxon>Phragmitibacter</taxon>
    </lineage>
</organism>
<feature type="transmembrane region" description="Helical" evidence="7">
    <location>
        <begin position="226"/>
        <end position="252"/>
    </location>
</feature>
<protein>
    <submittedName>
        <fullName evidence="9">ABC transporter permease</fullName>
    </submittedName>
</protein>
<dbReference type="OrthoDB" id="9773221at2"/>
<dbReference type="InterPro" id="IPR000515">
    <property type="entry name" value="MetI-like"/>
</dbReference>
<accession>A0A5R8KL61</accession>
<dbReference type="PANTHER" id="PTHR43163:SF6">
    <property type="entry name" value="DIPEPTIDE TRANSPORT SYSTEM PERMEASE PROTEIN DPPB-RELATED"/>
    <property type="match status" value="1"/>
</dbReference>
<evidence type="ECO:0000256" key="1">
    <source>
        <dbReference type="ARBA" id="ARBA00004651"/>
    </source>
</evidence>
<evidence type="ECO:0000256" key="6">
    <source>
        <dbReference type="ARBA" id="ARBA00023136"/>
    </source>
</evidence>
<dbReference type="PROSITE" id="PS50928">
    <property type="entry name" value="ABC_TM1"/>
    <property type="match status" value="1"/>
</dbReference>
<feature type="domain" description="ABC transmembrane type-1" evidence="8">
    <location>
        <begin position="94"/>
        <end position="295"/>
    </location>
</feature>
<gene>
    <name evidence="9" type="ORF">FEM03_03365</name>
</gene>
<evidence type="ECO:0000313" key="9">
    <source>
        <dbReference type="EMBL" id="TLD72409.1"/>
    </source>
</evidence>
<feature type="transmembrane region" description="Helical" evidence="7">
    <location>
        <begin position="172"/>
        <end position="191"/>
    </location>
</feature>
<dbReference type="InterPro" id="IPR035906">
    <property type="entry name" value="MetI-like_sf"/>
</dbReference>
<keyword evidence="4 7" id="KW-0812">Transmembrane</keyword>
<reference evidence="9 10" key="1">
    <citation type="submission" date="2019-05" db="EMBL/GenBank/DDBJ databases">
        <title>Verrucobacter flavum gen. nov., sp. nov. a new member of the family Verrucomicrobiaceae.</title>
        <authorList>
            <person name="Szuroczki S."/>
            <person name="Abbaszade G."/>
            <person name="Szabo A."/>
            <person name="Felfoldi T."/>
            <person name="Schumann P."/>
            <person name="Boka K."/>
            <person name="Keki Z."/>
            <person name="Toumi M."/>
            <person name="Toth E."/>
        </authorList>
    </citation>
    <scope>NUCLEOTIDE SEQUENCE [LARGE SCALE GENOMIC DNA]</scope>
    <source>
        <strain evidence="9 10">MG-N-17</strain>
    </source>
</reference>
<dbReference type="Proteomes" id="UP000306196">
    <property type="component" value="Unassembled WGS sequence"/>
</dbReference>
<keyword evidence="2 7" id="KW-0813">Transport</keyword>
<keyword evidence="3" id="KW-1003">Cell membrane</keyword>
<dbReference type="PANTHER" id="PTHR43163">
    <property type="entry name" value="DIPEPTIDE TRANSPORT SYSTEM PERMEASE PROTEIN DPPB-RELATED"/>
    <property type="match status" value="1"/>
</dbReference>
<feature type="transmembrane region" description="Helical" evidence="7">
    <location>
        <begin position="133"/>
        <end position="160"/>
    </location>
</feature>
<evidence type="ECO:0000256" key="4">
    <source>
        <dbReference type="ARBA" id="ARBA00022692"/>
    </source>
</evidence>
<evidence type="ECO:0000259" key="8">
    <source>
        <dbReference type="PROSITE" id="PS50928"/>
    </source>
</evidence>
<feature type="transmembrane region" description="Helical" evidence="7">
    <location>
        <begin position="272"/>
        <end position="298"/>
    </location>
</feature>
<dbReference type="Pfam" id="PF00528">
    <property type="entry name" value="BPD_transp_1"/>
    <property type="match status" value="1"/>
</dbReference>
<keyword evidence="10" id="KW-1185">Reference proteome</keyword>
<keyword evidence="6 7" id="KW-0472">Membrane</keyword>
<dbReference type="Gene3D" id="1.10.3720.10">
    <property type="entry name" value="MetI-like"/>
    <property type="match status" value="1"/>
</dbReference>
<comment type="subcellular location">
    <subcellularLocation>
        <location evidence="1 7">Cell membrane</location>
        <topology evidence="1 7">Multi-pass membrane protein</topology>
    </subcellularLocation>
</comment>
<evidence type="ECO:0000313" key="10">
    <source>
        <dbReference type="Proteomes" id="UP000306196"/>
    </source>
</evidence>
<comment type="caution">
    <text evidence="9">The sequence shown here is derived from an EMBL/GenBank/DDBJ whole genome shotgun (WGS) entry which is preliminary data.</text>
</comment>
<dbReference type="RefSeq" id="WP_138084765.1">
    <property type="nucleotide sequence ID" value="NZ_VAUV01000002.1"/>
</dbReference>
<dbReference type="AlphaFoldDB" id="A0A5R8KL61"/>